<evidence type="ECO:0000256" key="2">
    <source>
        <dbReference type="ARBA" id="ARBA00022741"/>
    </source>
</evidence>
<proteinExistence type="inferred from homology"/>
<evidence type="ECO:0000256" key="5">
    <source>
        <dbReference type="SAM" id="MobiDB-lite"/>
    </source>
</evidence>
<evidence type="ECO:0000259" key="6">
    <source>
        <dbReference type="PROSITE" id="PS51720"/>
    </source>
</evidence>
<dbReference type="PANTHER" id="PTHR10903:SF170">
    <property type="entry name" value="GTPASE IMAP FAMILY MEMBER 7"/>
    <property type="match status" value="1"/>
</dbReference>
<dbReference type="InterPro" id="IPR027417">
    <property type="entry name" value="P-loop_NTPase"/>
</dbReference>
<evidence type="ECO:0000313" key="8">
    <source>
        <dbReference type="Proteomes" id="UP000824540"/>
    </source>
</evidence>
<evidence type="ECO:0000313" key="7">
    <source>
        <dbReference type="EMBL" id="KAG9343077.1"/>
    </source>
</evidence>
<dbReference type="InterPro" id="IPR045058">
    <property type="entry name" value="GIMA/IAN/Toc"/>
</dbReference>
<reference evidence="7" key="1">
    <citation type="thesis" date="2021" institute="BYU ScholarsArchive" country="Provo, UT, USA">
        <title>Applications of and Algorithms for Genome Assembly and Genomic Analyses with an Emphasis on Marine Teleosts.</title>
        <authorList>
            <person name="Pickett B.D."/>
        </authorList>
    </citation>
    <scope>NUCLEOTIDE SEQUENCE</scope>
    <source>
        <strain evidence="7">HI-2016</strain>
    </source>
</reference>
<evidence type="ECO:0000256" key="1">
    <source>
        <dbReference type="ARBA" id="ARBA00008535"/>
    </source>
</evidence>
<gene>
    <name evidence="7" type="ORF">JZ751_015295</name>
</gene>
<dbReference type="PANTHER" id="PTHR10903">
    <property type="entry name" value="GTPASE, IMAP FAMILY MEMBER-RELATED"/>
    <property type="match status" value="1"/>
</dbReference>
<sequence>MEPQSAVPGVQTCSLPWKKQKMEREQKPQALHEEQLKKGKGKASEGNRLNVVLCGRTGAGKTSAGHTILGLTEPSADPSSSSVCVKREGVVCGRLVTVVELPALYNTQLSEKEVMCETHRCISLCDPGVHAFLLVAPLGPLTDEDGRNTEDPTDIRHRSNRLNVVLCGRTGAGKTSAGNTILGLTEPSADPSSSSVCVKRQGVVCGRLVTVVELPALYNTQLSEKEVMCETHRCISLCDPGVHAFLLVAPLGPLTDEDRGEILKIQQIFGTQVTDHMIGLFTCEFNPSSQPVVIFLQQDNDTQQLLNAFGNRYCIFNKQETLNNPQFPQLLMMIEKMNKGTESCFSLDMYWEAQMERRVRELEAKHKTELENMDRKIKELEENMKMMSQSNRLNVVLCGRRGAGKTSAGHTILGLTEPSADPSSSSVCVKRQGVVCGRLVTVVELPALYNTQLSEKEVMCETHRCISLCDPGVHAFLLVAPLGPLTDEDRGEILKIQQIF</sequence>
<dbReference type="EMBL" id="JAFBMS010000025">
    <property type="protein sequence ID" value="KAG9343077.1"/>
    <property type="molecule type" value="Genomic_DNA"/>
</dbReference>
<dbReference type="OrthoDB" id="8954335at2759"/>
<dbReference type="Pfam" id="PF04548">
    <property type="entry name" value="AIG1"/>
    <property type="match status" value="3"/>
</dbReference>
<dbReference type="InterPro" id="IPR006703">
    <property type="entry name" value="G_AIG1"/>
</dbReference>
<protein>
    <recommendedName>
        <fullName evidence="6">AIG1-type G domain-containing protein</fullName>
    </recommendedName>
</protein>
<dbReference type="GO" id="GO:0005525">
    <property type="term" value="F:GTP binding"/>
    <property type="evidence" value="ECO:0007669"/>
    <property type="project" value="UniProtKB-KW"/>
</dbReference>
<name>A0A8T2P347_9TELE</name>
<dbReference type="SUPFAM" id="SSF52540">
    <property type="entry name" value="P-loop containing nucleoside triphosphate hydrolases"/>
    <property type="match status" value="3"/>
</dbReference>
<organism evidence="7 8">
    <name type="scientific">Albula glossodonta</name>
    <name type="common">roundjaw bonefish</name>
    <dbReference type="NCBI Taxonomy" id="121402"/>
    <lineage>
        <taxon>Eukaryota</taxon>
        <taxon>Metazoa</taxon>
        <taxon>Chordata</taxon>
        <taxon>Craniata</taxon>
        <taxon>Vertebrata</taxon>
        <taxon>Euteleostomi</taxon>
        <taxon>Actinopterygii</taxon>
        <taxon>Neopterygii</taxon>
        <taxon>Teleostei</taxon>
        <taxon>Albuliformes</taxon>
        <taxon>Albulidae</taxon>
        <taxon>Albula</taxon>
    </lineage>
</organism>
<keyword evidence="3" id="KW-0342">GTP-binding</keyword>
<evidence type="ECO:0000256" key="3">
    <source>
        <dbReference type="ARBA" id="ARBA00023134"/>
    </source>
</evidence>
<feature type="region of interest" description="Disordered" evidence="5">
    <location>
        <begin position="1"/>
        <end position="43"/>
    </location>
</feature>
<accession>A0A8T2P347</accession>
<keyword evidence="4" id="KW-0175">Coiled coil</keyword>
<dbReference type="PROSITE" id="PS51720">
    <property type="entry name" value="G_AIG1"/>
    <property type="match status" value="2"/>
</dbReference>
<feature type="coiled-coil region" evidence="4">
    <location>
        <begin position="352"/>
        <end position="390"/>
    </location>
</feature>
<evidence type="ECO:0000256" key="4">
    <source>
        <dbReference type="SAM" id="Coils"/>
    </source>
</evidence>
<dbReference type="AlphaFoldDB" id="A0A8T2P347"/>
<comment type="similarity">
    <text evidence="1">Belongs to the TRAFAC class TrmE-Era-EngA-EngB-Septin-like GTPase superfamily. AIG1/Toc34/Toc159-like paraseptin GTPase family. IAN subfamily.</text>
</comment>
<dbReference type="Proteomes" id="UP000824540">
    <property type="component" value="Unassembled WGS sequence"/>
</dbReference>
<feature type="domain" description="AIG1-type G" evidence="6">
    <location>
        <begin position="159"/>
        <end position="354"/>
    </location>
</feature>
<feature type="non-terminal residue" evidence="7">
    <location>
        <position position="1"/>
    </location>
</feature>
<feature type="domain" description="AIG1-type G" evidence="6">
    <location>
        <begin position="390"/>
        <end position="500"/>
    </location>
</feature>
<dbReference type="Gene3D" id="3.40.50.300">
    <property type="entry name" value="P-loop containing nucleotide triphosphate hydrolases"/>
    <property type="match status" value="3"/>
</dbReference>
<comment type="caution">
    <text evidence="7">The sequence shown here is derived from an EMBL/GenBank/DDBJ whole genome shotgun (WGS) entry which is preliminary data.</text>
</comment>
<keyword evidence="8" id="KW-1185">Reference proteome</keyword>
<keyword evidence="2" id="KW-0547">Nucleotide-binding</keyword>
<feature type="compositionally biased region" description="Basic and acidic residues" evidence="5">
    <location>
        <begin position="20"/>
        <end position="43"/>
    </location>
</feature>